<accession>A0ABY5A0V0</accession>
<feature type="compositionally biased region" description="Low complexity" evidence="5">
    <location>
        <begin position="125"/>
        <end position="139"/>
    </location>
</feature>
<gene>
    <name evidence="7" type="ORF">MZV50_13150</name>
</gene>
<protein>
    <submittedName>
        <fullName evidence="7">TonB family protein</fullName>
    </submittedName>
</protein>
<evidence type="ECO:0000256" key="1">
    <source>
        <dbReference type="ARBA" id="ARBA00004167"/>
    </source>
</evidence>
<dbReference type="NCBIfam" id="TIGR01352">
    <property type="entry name" value="tonB_Cterm"/>
    <property type="match status" value="1"/>
</dbReference>
<evidence type="ECO:0000313" key="7">
    <source>
        <dbReference type="EMBL" id="USQ98428.1"/>
    </source>
</evidence>
<dbReference type="Pfam" id="PF03544">
    <property type="entry name" value="TonB_C"/>
    <property type="match status" value="1"/>
</dbReference>
<keyword evidence="4" id="KW-0472">Membrane</keyword>
<sequence length="234" mass="24457">MTPIAILMAGRRVGLRQALLSKSVAFVSSCGIVAAQLALVTFEAPAPPPAPAPPDIVVSLVPVDLIRPEPAPRPIVRQVVEPGKKPAVTETTSKAAAKSSAIGTLASAAPVVPAAAPIQGPSPAPTSAAPAPIQTAAVAEPPPRADDALQRYQDLVWRMIMARRPPTAHLRGGAQIAFHLMPNGAPCDLRIARTSGDPMLDRLAIATVQRAGPFPTPPAGLRPDTEFEIWFQFR</sequence>
<dbReference type="EMBL" id="CP096040">
    <property type="protein sequence ID" value="USQ98428.1"/>
    <property type="molecule type" value="Genomic_DNA"/>
</dbReference>
<dbReference type="Proteomes" id="UP001057520">
    <property type="component" value="Chromosome"/>
</dbReference>
<feature type="domain" description="TonB C-terminal" evidence="6">
    <location>
        <begin position="146"/>
        <end position="234"/>
    </location>
</feature>
<evidence type="ECO:0000313" key="8">
    <source>
        <dbReference type="Proteomes" id="UP001057520"/>
    </source>
</evidence>
<keyword evidence="3" id="KW-1133">Transmembrane helix</keyword>
<dbReference type="Gene3D" id="3.30.1150.10">
    <property type="match status" value="1"/>
</dbReference>
<evidence type="ECO:0000256" key="3">
    <source>
        <dbReference type="ARBA" id="ARBA00022989"/>
    </source>
</evidence>
<reference evidence="7 8" key="1">
    <citation type="submission" date="2022-04" db="EMBL/GenBank/DDBJ databases">
        <title>Genome sequence of soybean root-associated Caulobacter segnis RL271.</title>
        <authorList>
            <person name="Longley R."/>
            <person name="Bonito G."/>
            <person name="Trigodet F."/>
            <person name="Crosson S."/>
            <person name="Fiebig A."/>
        </authorList>
    </citation>
    <scope>NUCLEOTIDE SEQUENCE [LARGE SCALE GENOMIC DNA]</scope>
    <source>
        <strain evidence="7 8">RL271</strain>
    </source>
</reference>
<dbReference type="InterPro" id="IPR006260">
    <property type="entry name" value="TonB/TolA_C"/>
</dbReference>
<feature type="region of interest" description="Disordered" evidence="5">
    <location>
        <begin position="119"/>
        <end position="144"/>
    </location>
</feature>
<evidence type="ECO:0000259" key="6">
    <source>
        <dbReference type="PROSITE" id="PS52015"/>
    </source>
</evidence>
<dbReference type="InterPro" id="IPR037682">
    <property type="entry name" value="TonB_C"/>
</dbReference>
<organism evidence="7 8">
    <name type="scientific">Caulobacter segnis</name>
    <dbReference type="NCBI Taxonomy" id="88688"/>
    <lineage>
        <taxon>Bacteria</taxon>
        <taxon>Pseudomonadati</taxon>
        <taxon>Pseudomonadota</taxon>
        <taxon>Alphaproteobacteria</taxon>
        <taxon>Caulobacterales</taxon>
        <taxon>Caulobacteraceae</taxon>
        <taxon>Caulobacter</taxon>
    </lineage>
</organism>
<name>A0ABY5A0V0_9CAUL</name>
<keyword evidence="2" id="KW-0812">Transmembrane</keyword>
<evidence type="ECO:0000256" key="5">
    <source>
        <dbReference type="SAM" id="MobiDB-lite"/>
    </source>
</evidence>
<evidence type="ECO:0000256" key="2">
    <source>
        <dbReference type="ARBA" id="ARBA00022692"/>
    </source>
</evidence>
<keyword evidence="8" id="KW-1185">Reference proteome</keyword>
<dbReference type="SUPFAM" id="SSF74653">
    <property type="entry name" value="TolA/TonB C-terminal domain"/>
    <property type="match status" value="1"/>
</dbReference>
<evidence type="ECO:0000256" key="4">
    <source>
        <dbReference type="ARBA" id="ARBA00023136"/>
    </source>
</evidence>
<proteinExistence type="predicted"/>
<dbReference type="PROSITE" id="PS52015">
    <property type="entry name" value="TONB_CTD"/>
    <property type="match status" value="1"/>
</dbReference>
<comment type="subcellular location">
    <subcellularLocation>
        <location evidence="1">Membrane</location>
        <topology evidence="1">Single-pass membrane protein</topology>
    </subcellularLocation>
</comment>